<feature type="domain" description="6-phosphogluconate dehydrogenase NADP-binding" evidence="1">
    <location>
        <begin position="4"/>
        <end position="141"/>
    </location>
</feature>
<reference evidence="3 4" key="2">
    <citation type="submission" date="2019-02" db="EMBL/GenBank/DDBJ databases">
        <title>'Lichenibacterium ramalinii' gen. nov. sp. nov., 'Lichenibacterium minor' gen. nov. sp. nov.</title>
        <authorList>
            <person name="Pankratov T."/>
        </authorList>
    </citation>
    <scope>NUCLEOTIDE SEQUENCE [LARGE SCALE GENOMIC DNA]</scope>
    <source>
        <strain evidence="3 4">RmlP001</strain>
    </source>
</reference>
<evidence type="ECO:0000313" key="4">
    <source>
        <dbReference type="Proteomes" id="UP000289411"/>
    </source>
</evidence>
<dbReference type="Pfam" id="PF03446">
    <property type="entry name" value="NAD_binding_2"/>
    <property type="match status" value="1"/>
</dbReference>
<dbReference type="SUPFAM" id="SSF48179">
    <property type="entry name" value="6-phosphogluconate dehydrogenase C-terminal domain-like"/>
    <property type="match status" value="1"/>
</dbReference>
<protein>
    <submittedName>
        <fullName evidence="3">NAD(P)-dependent oxidoreductase</fullName>
    </submittedName>
</protein>
<feature type="domain" description="Phosphogluconate dehydrogenase NAD-binding putative C-terminal" evidence="2">
    <location>
        <begin position="189"/>
        <end position="258"/>
    </location>
</feature>
<dbReference type="InterPro" id="IPR015814">
    <property type="entry name" value="Pgluconate_DH_NAD-bd_C"/>
</dbReference>
<dbReference type="Gene3D" id="3.40.50.720">
    <property type="entry name" value="NAD(P)-binding Rossmann-like Domain"/>
    <property type="match status" value="1"/>
</dbReference>
<dbReference type="AlphaFoldDB" id="A0A4Q2RDY7"/>
<dbReference type="EMBL" id="QYBC01000005">
    <property type="protein sequence ID" value="RYB06043.1"/>
    <property type="molecule type" value="Genomic_DNA"/>
</dbReference>
<proteinExistence type="predicted"/>
<evidence type="ECO:0000313" key="3">
    <source>
        <dbReference type="EMBL" id="RYB06043.1"/>
    </source>
</evidence>
<gene>
    <name evidence="3" type="ORF">D3272_07570</name>
</gene>
<evidence type="ECO:0000259" key="1">
    <source>
        <dbReference type="Pfam" id="PF03446"/>
    </source>
</evidence>
<dbReference type="OrthoDB" id="1271986at2"/>
<reference evidence="3 4" key="1">
    <citation type="submission" date="2018-09" db="EMBL/GenBank/DDBJ databases">
        <authorList>
            <person name="Grouzdev D.S."/>
            <person name="Krutkina M.S."/>
        </authorList>
    </citation>
    <scope>NUCLEOTIDE SEQUENCE [LARGE SCALE GENOMIC DNA]</scope>
    <source>
        <strain evidence="3 4">RmlP001</strain>
    </source>
</reference>
<keyword evidence="4" id="KW-1185">Reference proteome</keyword>
<dbReference type="Pfam" id="PF09130">
    <property type="entry name" value="DUF1932"/>
    <property type="match status" value="1"/>
</dbReference>
<evidence type="ECO:0000259" key="2">
    <source>
        <dbReference type="Pfam" id="PF09130"/>
    </source>
</evidence>
<dbReference type="Proteomes" id="UP000289411">
    <property type="component" value="Unassembled WGS sequence"/>
</dbReference>
<dbReference type="SUPFAM" id="SSF51735">
    <property type="entry name" value="NAD(P)-binding Rossmann-fold domains"/>
    <property type="match status" value="1"/>
</dbReference>
<dbReference type="GO" id="GO:0050661">
    <property type="term" value="F:NADP binding"/>
    <property type="evidence" value="ECO:0007669"/>
    <property type="project" value="InterPro"/>
</dbReference>
<comment type="caution">
    <text evidence="3">The sequence shown here is derived from an EMBL/GenBank/DDBJ whole genome shotgun (WGS) entry which is preliminary data.</text>
</comment>
<dbReference type="InterPro" id="IPR006115">
    <property type="entry name" value="6PGDH_NADP-bd"/>
</dbReference>
<accession>A0A4Q2RDY7</accession>
<dbReference type="InterPro" id="IPR008927">
    <property type="entry name" value="6-PGluconate_DH-like_C_sf"/>
</dbReference>
<name>A0A4Q2RDY7_9HYPH</name>
<sequence length="280" mass="28557">MTTIAILATGAMGAGIGLHLVEGGATVLTNLDGRGPESRRRAVEAGLRDVPLSEVARADIVLSIVPPGSAVALAERLAPALAASDSKPVFVDANAISPETAERVRAALAGSGCAVVDGCIIGAPPQPRGKSPAFYVSGDPDRLTAPLAQHGLDWKPMEAPFGAASGLKLVYAMCTKGVTALAAAMVLGAERNGAGAALRAELARSQPELVGRFAKAMPDMLPKAYRWVAEMREIAAFLGPDDPAALMFEGAAQVYERLAADREAGGELGATLLAGSKPAV</sequence>
<dbReference type="InterPro" id="IPR036291">
    <property type="entry name" value="NAD(P)-bd_dom_sf"/>
</dbReference>
<organism evidence="3 4">
    <name type="scientific">Lichenibacterium ramalinae</name>
    <dbReference type="NCBI Taxonomy" id="2316527"/>
    <lineage>
        <taxon>Bacteria</taxon>
        <taxon>Pseudomonadati</taxon>
        <taxon>Pseudomonadota</taxon>
        <taxon>Alphaproteobacteria</taxon>
        <taxon>Hyphomicrobiales</taxon>
        <taxon>Lichenihabitantaceae</taxon>
        <taxon>Lichenibacterium</taxon>
    </lineage>
</organism>
<dbReference type="RefSeq" id="WP_129218553.1">
    <property type="nucleotide sequence ID" value="NZ_QYBC01000005.1"/>
</dbReference>
<dbReference type="InterPro" id="IPR013328">
    <property type="entry name" value="6PGD_dom2"/>
</dbReference>
<dbReference type="Gene3D" id="1.10.1040.10">
    <property type="entry name" value="N-(1-d-carboxylethyl)-l-norvaline Dehydrogenase, domain 2"/>
    <property type="match status" value="1"/>
</dbReference>